<evidence type="ECO:0000313" key="4">
    <source>
        <dbReference type="EMBL" id="MBD3722390.1"/>
    </source>
</evidence>
<comment type="catalytic activity">
    <reaction evidence="3">
        <text>glycyl-tRNA(Ala) + H2O = tRNA(Ala) + glycine + H(+)</text>
        <dbReference type="Rhea" id="RHEA:53744"/>
        <dbReference type="Rhea" id="RHEA-COMP:9657"/>
        <dbReference type="Rhea" id="RHEA-COMP:13640"/>
        <dbReference type="ChEBI" id="CHEBI:15377"/>
        <dbReference type="ChEBI" id="CHEBI:15378"/>
        <dbReference type="ChEBI" id="CHEBI:57305"/>
        <dbReference type="ChEBI" id="CHEBI:78442"/>
        <dbReference type="ChEBI" id="CHEBI:78522"/>
    </reaction>
</comment>
<evidence type="ECO:0000256" key="3">
    <source>
        <dbReference type="HAMAP-Rule" id="MF_00518"/>
    </source>
</evidence>
<dbReference type="EMBL" id="JACXSV010000009">
    <property type="protein sequence ID" value="MBD3722390.1"/>
    <property type="molecule type" value="Genomic_DNA"/>
</dbReference>
<comment type="domain">
    <text evidence="3">A Gly-cisPro motif from one monomer fits into the active site of the other monomer to allow specific chiral rejection of L-amino acids.</text>
</comment>
<evidence type="ECO:0000256" key="1">
    <source>
        <dbReference type="ARBA" id="ARBA00009673"/>
    </source>
</evidence>
<dbReference type="Pfam" id="PF02580">
    <property type="entry name" value="Tyr_Deacylase"/>
    <property type="match status" value="1"/>
</dbReference>
<sequence>MIALIQRVSRASVTVADEVTGEIGPGLLVLLGVEKDDDEQKANRLCERVLGYRIFSDAEGKMNLNVQQAGGSVLVVSQFTLAADTERGMRPSFSKGAAPDRAEALYEYFVARCRQQEMHTQTGRFAADMQVSLVNDGPVTFGCRYDPASGQAAGNKREYDYVSPSCTANSRRVRELLPVPLGDAA</sequence>
<dbReference type="EC" id="3.1.1.-" evidence="3"/>
<dbReference type="HAMAP" id="MF_00518">
    <property type="entry name" value="Deacylase_Dtd"/>
    <property type="match status" value="1"/>
</dbReference>
<reference evidence="4" key="1">
    <citation type="submission" date="2020-07" db="EMBL/GenBank/DDBJ databases">
        <title>Clinical and genomic characterization of carbapenemase-producing Enterobacterales causing secondary infections during the COVID-19 crisis at a New York City hospital.</title>
        <authorList>
            <person name="Gomez-Simmonds A."/>
            <person name="Annavajhala M.K."/>
            <person name="Uhlemann A.-C."/>
        </authorList>
    </citation>
    <scope>NUCLEOTIDE SEQUENCE</scope>
    <source>
        <strain evidence="4">KP1826</strain>
    </source>
</reference>
<organism evidence="4 5">
    <name type="scientific">Klebsiella pneumoniae</name>
    <dbReference type="NCBI Taxonomy" id="573"/>
    <lineage>
        <taxon>Bacteria</taxon>
        <taxon>Pseudomonadati</taxon>
        <taxon>Pseudomonadota</taxon>
        <taxon>Gammaproteobacteria</taxon>
        <taxon>Enterobacterales</taxon>
        <taxon>Enterobacteriaceae</taxon>
        <taxon>Klebsiella/Raoultella group</taxon>
        <taxon>Klebsiella</taxon>
        <taxon>Klebsiella pneumoniae complex</taxon>
    </lineage>
</organism>
<dbReference type="CDD" id="cd00563">
    <property type="entry name" value="Dtyr_deacylase"/>
    <property type="match status" value="1"/>
</dbReference>
<accession>A0A927DZJ6</accession>
<dbReference type="Gene3D" id="3.50.80.10">
    <property type="entry name" value="D-tyrosyl-tRNA(Tyr) deacylase"/>
    <property type="match status" value="1"/>
</dbReference>
<comment type="caution">
    <text evidence="4">The sequence shown here is derived from an EMBL/GenBank/DDBJ whole genome shotgun (WGS) entry which is preliminary data.</text>
</comment>
<dbReference type="GO" id="GO:0051500">
    <property type="term" value="F:D-tyrosyl-tRNA(Tyr) deacylase activity"/>
    <property type="evidence" value="ECO:0007669"/>
    <property type="project" value="TreeGrafter"/>
</dbReference>
<dbReference type="FunFam" id="3.50.80.10:FF:000001">
    <property type="entry name" value="D-aminoacyl-tRNA deacylase"/>
    <property type="match status" value="1"/>
</dbReference>
<name>A0A927DZJ6_KLEPN</name>
<dbReference type="EC" id="3.1.1.96" evidence="3"/>
<comment type="similarity">
    <text evidence="1 3">Belongs to the DTD family.</text>
</comment>
<evidence type="ECO:0000256" key="2">
    <source>
        <dbReference type="ARBA" id="ARBA00022801"/>
    </source>
</evidence>
<comment type="catalytic activity">
    <reaction evidence="3">
        <text>a D-aminoacyl-tRNA + H2O = a tRNA + a D-alpha-amino acid + H(+)</text>
        <dbReference type="Rhea" id="RHEA:13953"/>
        <dbReference type="Rhea" id="RHEA-COMP:10123"/>
        <dbReference type="Rhea" id="RHEA-COMP:10124"/>
        <dbReference type="ChEBI" id="CHEBI:15377"/>
        <dbReference type="ChEBI" id="CHEBI:15378"/>
        <dbReference type="ChEBI" id="CHEBI:59871"/>
        <dbReference type="ChEBI" id="CHEBI:78442"/>
        <dbReference type="ChEBI" id="CHEBI:79333"/>
        <dbReference type="EC" id="3.1.1.96"/>
    </reaction>
</comment>
<gene>
    <name evidence="3 4" type="primary">dtd</name>
    <name evidence="4" type="ORF">IE978_11445</name>
</gene>
<dbReference type="PANTHER" id="PTHR10472">
    <property type="entry name" value="D-TYROSYL-TRNA TYR DEACYLASE"/>
    <property type="match status" value="1"/>
</dbReference>
<dbReference type="GO" id="GO:0106026">
    <property type="term" value="F:Gly-tRNA(Ala) deacylase activity"/>
    <property type="evidence" value="ECO:0007669"/>
    <property type="project" value="UniProtKB-UniRule"/>
</dbReference>
<dbReference type="AlphaFoldDB" id="A0A927DZJ6"/>
<keyword evidence="3" id="KW-0694">RNA-binding</keyword>
<keyword evidence="2 3" id="KW-0378">Hydrolase</keyword>
<dbReference type="NCBIfam" id="TIGR00256">
    <property type="entry name" value="D-aminoacyl-tRNA deacylase"/>
    <property type="match status" value="1"/>
</dbReference>
<dbReference type="InterPro" id="IPR003732">
    <property type="entry name" value="Daa-tRNA_deacyls_DTD"/>
</dbReference>
<dbReference type="GO" id="GO:0019478">
    <property type="term" value="P:D-amino acid catabolic process"/>
    <property type="evidence" value="ECO:0007669"/>
    <property type="project" value="UniProtKB-UniRule"/>
</dbReference>
<keyword evidence="3" id="KW-0963">Cytoplasm</keyword>
<dbReference type="GO" id="GO:0000049">
    <property type="term" value="F:tRNA binding"/>
    <property type="evidence" value="ECO:0007669"/>
    <property type="project" value="UniProtKB-UniRule"/>
</dbReference>
<proteinExistence type="inferred from homology"/>
<comment type="subunit">
    <text evidence="3">Homodimer.</text>
</comment>
<dbReference type="SUPFAM" id="SSF69500">
    <property type="entry name" value="DTD-like"/>
    <property type="match status" value="1"/>
</dbReference>
<comment type="function">
    <text evidence="3">An aminoacyl-tRNA editing enzyme that deacylates mischarged D-aminoacyl-tRNAs. Also deacylates mischarged glycyl-tRNA(Ala), protecting cells against glycine mischarging by AlaRS. Acts via tRNA-based rather than protein-based catalysis; rejects L-amino acids rather than detecting D-amino acids in the active site. By recycling D-aminoacyl-tRNA to D-amino acids and free tRNA molecules, this enzyme counteracts the toxicity associated with the formation of D-aminoacyl-tRNA entities in vivo and helps enforce protein L-homochirality.</text>
</comment>
<evidence type="ECO:0000313" key="5">
    <source>
        <dbReference type="Proteomes" id="UP000598328"/>
    </source>
</evidence>
<protein>
    <recommendedName>
        <fullName evidence="3">D-aminoacyl-tRNA deacylase</fullName>
        <shortName evidence="3">DTD</shortName>
        <ecNumber evidence="3">3.1.1.96</ecNumber>
    </recommendedName>
    <alternativeName>
        <fullName evidence="3">Gly-tRNA(Ala) deacylase</fullName>
        <ecNumber evidence="3">3.1.1.-</ecNumber>
    </alternativeName>
</protein>
<dbReference type="GO" id="GO:0043908">
    <property type="term" value="F:Ser(Gly)-tRNA(Ala) hydrolase activity"/>
    <property type="evidence" value="ECO:0007669"/>
    <property type="project" value="UniProtKB-UniRule"/>
</dbReference>
<dbReference type="GO" id="GO:0005737">
    <property type="term" value="C:cytoplasm"/>
    <property type="evidence" value="ECO:0007669"/>
    <property type="project" value="UniProtKB-SubCell"/>
</dbReference>
<dbReference type="InterPro" id="IPR023509">
    <property type="entry name" value="DTD-like_sf"/>
</dbReference>
<comment type="subcellular location">
    <subcellularLocation>
        <location evidence="3">Cytoplasm</location>
    </subcellularLocation>
</comment>
<dbReference type="Proteomes" id="UP000598328">
    <property type="component" value="Unassembled WGS sequence"/>
</dbReference>
<dbReference type="PANTHER" id="PTHR10472:SF5">
    <property type="entry name" value="D-AMINOACYL-TRNA DEACYLASE 1"/>
    <property type="match status" value="1"/>
</dbReference>
<keyword evidence="3" id="KW-0820">tRNA-binding</keyword>
<feature type="short sequence motif" description="Gly-cisPro motif, important for rejection of L-amino acids" evidence="3">
    <location>
        <begin position="137"/>
        <end position="138"/>
    </location>
</feature>